<feature type="transmembrane region" description="Helical" evidence="1">
    <location>
        <begin position="12"/>
        <end position="29"/>
    </location>
</feature>
<protein>
    <submittedName>
        <fullName evidence="2">Uncharacterized protein</fullName>
    </submittedName>
</protein>
<reference evidence="2" key="1">
    <citation type="journal article" date="2019" name="PLoS Negl. Trop. Dis.">
        <title>Revisiting the worldwide diversity of Leptospira species in the environment.</title>
        <authorList>
            <person name="Vincent A.T."/>
            <person name="Schiettekatte O."/>
            <person name="Bourhy P."/>
            <person name="Veyrier F.J."/>
            <person name="Picardeau M."/>
        </authorList>
    </citation>
    <scope>NUCLEOTIDE SEQUENCE [LARGE SCALE GENOMIC DNA]</scope>
    <source>
        <strain evidence="2">201400974</strain>
    </source>
</reference>
<keyword evidence="1" id="KW-1133">Transmembrane helix</keyword>
<organism evidence="2 3">
    <name type="scientific">Leptospira ilyithenensis</name>
    <dbReference type="NCBI Taxonomy" id="2484901"/>
    <lineage>
        <taxon>Bacteria</taxon>
        <taxon>Pseudomonadati</taxon>
        <taxon>Spirochaetota</taxon>
        <taxon>Spirochaetia</taxon>
        <taxon>Leptospirales</taxon>
        <taxon>Leptospiraceae</taxon>
        <taxon>Leptospira</taxon>
    </lineage>
</organism>
<feature type="transmembrane region" description="Helical" evidence="1">
    <location>
        <begin position="105"/>
        <end position="125"/>
    </location>
</feature>
<name>A0A4R9LUN0_9LEPT</name>
<accession>A0A4R9LUN0</accession>
<keyword evidence="1" id="KW-0472">Membrane</keyword>
<keyword evidence="3" id="KW-1185">Reference proteome</keyword>
<evidence type="ECO:0000313" key="3">
    <source>
        <dbReference type="Proteomes" id="UP000298264"/>
    </source>
</evidence>
<evidence type="ECO:0000256" key="1">
    <source>
        <dbReference type="SAM" id="Phobius"/>
    </source>
</evidence>
<evidence type="ECO:0000313" key="2">
    <source>
        <dbReference type="EMBL" id="TGN14615.1"/>
    </source>
</evidence>
<dbReference type="RefSeq" id="WP_135762565.1">
    <property type="nucleotide sequence ID" value="NZ_RQHV01000002.1"/>
</dbReference>
<dbReference type="AlphaFoldDB" id="A0A4R9LUN0"/>
<comment type="caution">
    <text evidence="2">The sequence shown here is derived from an EMBL/GenBank/DDBJ whole genome shotgun (WGS) entry which is preliminary data.</text>
</comment>
<feature type="transmembrane region" description="Helical" evidence="1">
    <location>
        <begin position="49"/>
        <end position="68"/>
    </location>
</feature>
<keyword evidence="1" id="KW-0812">Transmembrane</keyword>
<feature type="transmembrane region" description="Helical" evidence="1">
    <location>
        <begin position="74"/>
        <end position="93"/>
    </location>
</feature>
<dbReference type="OrthoDB" id="670562at2"/>
<dbReference type="EMBL" id="RQHV01000002">
    <property type="protein sequence ID" value="TGN14615.1"/>
    <property type="molecule type" value="Genomic_DNA"/>
</dbReference>
<gene>
    <name evidence="2" type="ORF">EHS11_01090</name>
</gene>
<sequence length="128" mass="15253">MDSILFLKSASIFYHIGFAIFHIFFWKIFSWKKSLQKINIADKAILQILNLCLILVFFFFASLMYWIPTEVLESNFGLLIVGFILLFWALRFIYQFIFLPQNNRLVLGLNLIFFLGILIHSVFFWNLL</sequence>
<proteinExistence type="predicted"/>
<dbReference type="Proteomes" id="UP000298264">
    <property type="component" value="Unassembled WGS sequence"/>
</dbReference>